<gene>
    <name evidence="1" type="ORF">LI90_669</name>
</gene>
<proteinExistence type="predicted"/>
<accession>A0A132MMF2</accession>
<comment type="caution">
    <text evidence="1">The sequence shown here is derived from an EMBL/GenBank/DDBJ whole genome shotgun (WGS) entry which is preliminary data.</text>
</comment>
<sequence length="196" mass="21800">MVYPQPEQTRLSARTLRKKTAALQDEIGLLIADAADLHQQVTEEDLNERAHAKAKKSVPDLLEELAVQHGMAWSGIARLVGVSVAAVRKWRAGGPASPENRMALARLAAFLDLLGEFAVQDPAQWLEMPLCSGYTVTAFDLYQAGHALLLLEFADNRISAQSMLDKADPEWRERYDSDYEVIEASDGNLSIRARRR</sequence>
<dbReference type="STRING" id="1469144.LI90_669"/>
<keyword evidence="2" id="KW-1185">Reference proteome</keyword>
<dbReference type="EMBL" id="LAXD01000001">
    <property type="protein sequence ID" value="KWW99037.1"/>
    <property type="molecule type" value="Genomic_DNA"/>
</dbReference>
<dbReference type="PATRIC" id="fig|1469144.10.peg.771"/>
<protein>
    <submittedName>
        <fullName evidence="1">Uncharacterized protein</fullName>
    </submittedName>
</protein>
<organism evidence="1 2">
    <name type="scientific">Carbonactinospora thermoautotrophica</name>
    <dbReference type="NCBI Taxonomy" id="1469144"/>
    <lineage>
        <taxon>Bacteria</taxon>
        <taxon>Bacillati</taxon>
        <taxon>Actinomycetota</taxon>
        <taxon>Actinomycetes</taxon>
        <taxon>Kitasatosporales</taxon>
        <taxon>Carbonactinosporaceae</taxon>
        <taxon>Carbonactinospora</taxon>
    </lineage>
</organism>
<evidence type="ECO:0000313" key="2">
    <source>
        <dbReference type="Proteomes" id="UP000070188"/>
    </source>
</evidence>
<evidence type="ECO:0000313" key="1">
    <source>
        <dbReference type="EMBL" id="KWW99037.1"/>
    </source>
</evidence>
<dbReference type="AlphaFoldDB" id="A0A132MMF2"/>
<dbReference type="Proteomes" id="UP000070188">
    <property type="component" value="Unassembled WGS sequence"/>
</dbReference>
<reference evidence="2" key="1">
    <citation type="submission" date="2015-04" db="EMBL/GenBank/DDBJ databases">
        <title>Physiological reanalysis, assessment of diazotrophy, and genome sequences of multiple isolates of Streptomyces thermoautotrophicus.</title>
        <authorList>
            <person name="MacKellar D.C."/>
            <person name="Lieber L."/>
            <person name="Norman J."/>
            <person name="Bolger A."/>
            <person name="Tobin C."/>
            <person name="Murray J.W."/>
            <person name="Chang R."/>
            <person name="Ford T."/>
            <person name="Nguyen P.Q."/>
            <person name="Woodward J."/>
            <person name="Permingeat H."/>
            <person name="Joshi N.S."/>
            <person name="Silver P.A."/>
            <person name="Usadel B."/>
            <person name="Rutherford A.W."/>
            <person name="Friesen M."/>
            <person name="Prell J."/>
        </authorList>
    </citation>
    <scope>NUCLEOTIDE SEQUENCE [LARGE SCALE GENOMIC DNA]</scope>
    <source>
        <strain evidence="2">H1</strain>
    </source>
</reference>
<name>A0A132MMF2_9ACTN</name>